<dbReference type="AlphaFoldDB" id="A0A0K2SZU4"/>
<accession>A0A0K2SZU4</accession>
<protein>
    <submittedName>
        <fullName evidence="1">Uncharacterized protein</fullName>
    </submittedName>
</protein>
<reference evidence="1" key="1">
    <citation type="submission" date="2014-05" db="EMBL/GenBank/DDBJ databases">
        <authorList>
            <person name="Chronopoulou M."/>
        </authorList>
    </citation>
    <scope>NUCLEOTIDE SEQUENCE</scope>
    <source>
        <tissue evidence="1">Whole organism</tissue>
    </source>
</reference>
<sequence>MLKYRLLPNGCTLLGVVDDIIWRHFELRLTQLDGLVVTSPSYDECLEIENIIFKVQEMLYVAKHTNEIIPPGIQS</sequence>
<dbReference type="EMBL" id="HACA01001516">
    <property type="protein sequence ID" value="CDW18877.1"/>
    <property type="molecule type" value="Transcribed_RNA"/>
</dbReference>
<name>A0A0K2SZU4_LEPSM</name>
<organism evidence="1">
    <name type="scientific">Lepeophtheirus salmonis</name>
    <name type="common">Salmon louse</name>
    <name type="synonym">Caligus salmonis</name>
    <dbReference type="NCBI Taxonomy" id="72036"/>
    <lineage>
        <taxon>Eukaryota</taxon>
        <taxon>Metazoa</taxon>
        <taxon>Ecdysozoa</taxon>
        <taxon>Arthropoda</taxon>
        <taxon>Crustacea</taxon>
        <taxon>Multicrustacea</taxon>
        <taxon>Hexanauplia</taxon>
        <taxon>Copepoda</taxon>
        <taxon>Siphonostomatoida</taxon>
        <taxon>Caligidae</taxon>
        <taxon>Lepeophtheirus</taxon>
    </lineage>
</organism>
<proteinExistence type="predicted"/>
<evidence type="ECO:0000313" key="1">
    <source>
        <dbReference type="EMBL" id="CDW18877.1"/>
    </source>
</evidence>